<feature type="compositionally biased region" description="Acidic residues" evidence="2">
    <location>
        <begin position="325"/>
        <end position="346"/>
    </location>
</feature>
<dbReference type="Pfam" id="PF19259">
    <property type="entry name" value="Ty3_capsid"/>
    <property type="match status" value="1"/>
</dbReference>
<evidence type="ECO:0000313" key="5">
    <source>
        <dbReference type="Proteomes" id="UP000009328"/>
    </source>
</evidence>
<evidence type="ECO:0000313" key="4">
    <source>
        <dbReference type="EMBL" id="CCH47012.1"/>
    </source>
</evidence>
<dbReference type="STRING" id="1206466.K0KY59"/>
<dbReference type="HOGENOM" id="CLU_324714_0_0_1"/>
<keyword evidence="1" id="KW-0175">Coiled coil</keyword>
<dbReference type="Pfam" id="PF13650">
    <property type="entry name" value="Asp_protease_2"/>
    <property type="match status" value="1"/>
</dbReference>
<feature type="compositionally biased region" description="Basic and acidic residues" evidence="2">
    <location>
        <begin position="291"/>
        <end position="310"/>
    </location>
</feature>
<proteinExistence type="predicted"/>
<feature type="region of interest" description="Disordered" evidence="2">
    <location>
        <begin position="291"/>
        <end position="346"/>
    </location>
</feature>
<name>K0KY59_WICCF</name>
<evidence type="ECO:0000259" key="3">
    <source>
        <dbReference type="Pfam" id="PF19259"/>
    </source>
</evidence>
<gene>
    <name evidence="4" type="ORF">BN7_6620</name>
</gene>
<feature type="compositionally biased region" description="Basic and acidic residues" evidence="2">
    <location>
        <begin position="562"/>
        <end position="584"/>
    </location>
</feature>
<reference evidence="4 5" key="1">
    <citation type="journal article" date="2012" name="Eukaryot. Cell">
        <title>Draft genome sequence of Wickerhamomyces ciferrii NRRL Y-1031 F-60-10.</title>
        <authorList>
            <person name="Schneider J."/>
            <person name="Andrea H."/>
            <person name="Blom J."/>
            <person name="Jaenicke S."/>
            <person name="Ruckert C."/>
            <person name="Schorsch C."/>
            <person name="Szczepanowski R."/>
            <person name="Farwick M."/>
            <person name="Goesmann A."/>
            <person name="Puhler A."/>
            <person name="Schaffer S."/>
            <person name="Tauch A."/>
            <person name="Kohler T."/>
            <person name="Brinkrolf K."/>
        </authorList>
    </citation>
    <scope>NUCLEOTIDE SEQUENCE [LARGE SCALE GENOMIC DNA]</scope>
    <source>
        <strain evidence="5">ATCC 14091 / BCRC 22168 / CBS 111 / JCM 3599 / NBRC 0793 / NRRL Y-1031 F-60-10</strain>
    </source>
</reference>
<evidence type="ECO:0000256" key="1">
    <source>
        <dbReference type="SAM" id="Coils"/>
    </source>
</evidence>
<evidence type="ECO:0000256" key="2">
    <source>
        <dbReference type="SAM" id="MobiDB-lite"/>
    </source>
</evidence>
<feature type="region of interest" description="Disordered" evidence="2">
    <location>
        <begin position="562"/>
        <end position="587"/>
    </location>
</feature>
<accession>K0KY59</accession>
<organism evidence="4 5">
    <name type="scientific">Wickerhamomyces ciferrii (strain ATCC 14091 / BCRC 22168 / CBS 111 / JCM 3599 / NBRC 0793 / NRRL Y-1031 F-60-10)</name>
    <name type="common">Yeast</name>
    <name type="synonym">Pichia ciferrii</name>
    <dbReference type="NCBI Taxonomy" id="1206466"/>
    <lineage>
        <taxon>Eukaryota</taxon>
        <taxon>Fungi</taxon>
        <taxon>Dikarya</taxon>
        <taxon>Ascomycota</taxon>
        <taxon>Saccharomycotina</taxon>
        <taxon>Saccharomycetes</taxon>
        <taxon>Phaffomycetales</taxon>
        <taxon>Wickerhamomycetaceae</taxon>
        <taxon>Wickerhamomyces</taxon>
    </lineage>
</organism>
<keyword evidence="4" id="KW-0378">Hydrolase</keyword>
<feature type="domain" description="Ty3 transposon capsid-like protein" evidence="3">
    <location>
        <begin position="57"/>
        <end position="218"/>
    </location>
</feature>
<dbReference type="InterPro" id="IPR045358">
    <property type="entry name" value="Ty3_capsid"/>
</dbReference>
<dbReference type="InterPro" id="IPR021109">
    <property type="entry name" value="Peptidase_aspartic_dom_sf"/>
</dbReference>
<dbReference type="AlphaFoldDB" id="K0KY59"/>
<sequence length="889" mass="101216">MEQIIAQLSQALAENQIQNQRELNQMVQEMTAQMVRSVEMVNTHAQSVNSGQNLVASTVKIPTFYGKRDSTTVMSFLSSLNLSFDISRVTSDSKKIMLLGAKLIGEAQIWFNNLVGNDYENWSFDAVIKEFKGRFLPMNSQLEARKKIKNIRQEGSAEKYIRYFNSLVALLPDTFNNEEILLEFFLDGLKDDIEFELRAKNVMDLNEAFKLALTFDDIKLKGKRNHLRNYEPSKYNNYDSPNTYNRFNNAGHNDHPADRMDLDALDVKPKSLEKESSSKRNNEVYKEERLFKLENNSEKESESELEKSELEDSDQEGFSSYYTESEPESVSDQQLSEESEESETEECLSIKYISTKETIQSKEGLLEVDNADAIELKAQVLGSKTILKALIDTGATSCFIGEGLVKDIKFEDRIKDTKDVTIRLAAGNKTVTANKGVQLPLRIDFGKIKLDLTVQAYVVPKLRKEFYLGINFVKKFARYIDWGKPEEVSEPEWEQEALFSIRTNPTESPKDVKKLEIKEKSSKEHHKVKRRPHTITSPVMLSVSETKQHKLQLKNSAEVNQDRLKVINDKTTNDQVSKNKDPDKTPFLLKRKLSMDDNTSFNHQRVDKLPNSVDFDATKDDKQVVLRDSHAPDADKQIVLHKSSNDKRLCLESAGIEEENVIKSQNSKGYNARLVQIYADDVILYIPRSQNHSVNVPEVLGALQNKQIIDKEDENNSFNRELEFLGGVINKRGFNPPSDDNPRSPEVKPQANFAIIVPRLSESFFVNINPGENGYPTSKFTIKPVVITENPSNNTNINAVNAEFDSNKSLVHIRTETMVPNLSIINQLLLYRLIRSSDPMSQLNKDRHRDVSFKVGGNILAINSNVLNSTNYLKLVPVLQGPYSLVRLF</sequence>
<dbReference type="EMBL" id="CAIF01000298">
    <property type="protein sequence ID" value="CCH47012.1"/>
    <property type="molecule type" value="Genomic_DNA"/>
</dbReference>
<dbReference type="CDD" id="cd00303">
    <property type="entry name" value="retropepsin_like"/>
    <property type="match status" value="1"/>
</dbReference>
<dbReference type="GO" id="GO:0004523">
    <property type="term" value="F:RNA-DNA hybrid ribonuclease activity"/>
    <property type="evidence" value="ECO:0007669"/>
    <property type="project" value="UniProtKB-EC"/>
</dbReference>
<feature type="compositionally biased region" description="Polar residues" evidence="2">
    <location>
        <begin position="234"/>
        <end position="251"/>
    </location>
</feature>
<protein>
    <submittedName>
        <fullName evidence="4">Transposon Ty3-I Gag-Pol polyprotein</fullName>
        <ecNumber evidence="4">3.1.26.4</ecNumber>
    </submittedName>
</protein>
<dbReference type="InParanoid" id="K0KY59"/>
<dbReference type="Gene3D" id="2.40.70.10">
    <property type="entry name" value="Acid Proteases"/>
    <property type="match status" value="1"/>
</dbReference>
<dbReference type="EC" id="3.1.26.4" evidence="4"/>
<dbReference type="Proteomes" id="UP000009328">
    <property type="component" value="Unassembled WGS sequence"/>
</dbReference>
<keyword evidence="5" id="KW-1185">Reference proteome</keyword>
<comment type="caution">
    <text evidence="4">The sequence shown here is derived from an EMBL/GenBank/DDBJ whole genome shotgun (WGS) entry which is preliminary data.</text>
</comment>
<feature type="coiled-coil region" evidence="1">
    <location>
        <begin position="1"/>
        <end position="33"/>
    </location>
</feature>
<feature type="region of interest" description="Disordered" evidence="2">
    <location>
        <begin position="229"/>
        <end position="260"/>
    </location>
</feature>